<dbReference type="CTD" id="20252364"/>
<dbReference type="AlphaFoldDB" id="V4BQG6"/>
<dbReference type="Gene3D" id="3.40.50.300">
    <property type="entry name" value="P-loop containing nucleotide triphosphate hydrolases"/>
    <property type="match status" value="1"/>
</dbReference>
<dbReference type="Pfam" id="PF04548">
    <property type="entry name" value="AIG1"/>
    <property type="match status" value="1"/>
</dbReference>
<dbReference type="KEGG" id="lgi:LOTGIDRAFT_78945"/>
<dbReference type="EMBL" id="KB202283">
    <property type="protein sequence ID" value="ESO91129.1"/>
    <property type="molecule type" value="Genomic_DNA"/>
</dbReference>
<dbReference type="RefSeq" id="XP_009057816.1">
    <property type="nucleotide sequence ID" value="XM_009059568.1"/>
</dbReference>
<feature type="non-terminal residue" evidence="5">
    <location>
        <position position="1"/>
    </location>
</feature>
<dbReference type="PANTHER" id="PTHR10903:SF184">
    <property type="entry name" value="GTP-BINDING PROTEIN A"/>
    <property type="match status" value="1"/>
</dbReference>
<evidence type="ECO:0000256" key="1">
    <source>
        <dbReference type="ARBA" id="ARBA00008535"/>
    </source>
</evidence>
<dbReference type="InterPro" id="IPR045058">
    <property type="entry name" value="GIMA/IAN/Toc"/>
</dbReference>
<protein>
    <recommendedName>
        <fullName evidence="4">AIG1-type G domain-containing protein</fullName>
    </recommendedName>
</protein>
<keyword evidence="3" id="KW-0342">GTP-binding</keyword>
<evidence type="ECO:0000313" key="6">
    <source>
        <dbReference type="Proteomes" id="UP000030746"/>
    </source>
</evidence>
<dbReference type="GeneID" id="20252364"/>
<dbReference type="Proteomes" id="UP000030746">
    <property type="component" value="Unassembled WGS sequence"/>
</dbReference>
<keyword evidence="6" id="KW-1185">Reference proteome</keyword>
<accession>V4BQG6</accession>
<reference evidence="5 6" key="1">
    <citation type="journal article" date="2013" name="Nature">
        <title>Insights into bilaterian evolution from three spiralian genomes.</title>
        <authorList>
            <person name="Simakov O."/>
            <person name="Marletaz F."/>
            <person name="Cho S.J."/>
            <person name="Edsinger-Gonzales E."/>
            <person name="Havlak P."/>
            <person name="Hellsten U."/>
            <person name="Kuo D.H."/>
            <person name="Larsson T."/>
            <person name="Lv J."/>
            <person name="Arendt D."/>
            <person name="Savage R."/>
            <person name="Osoegawa K."/>
            <person name="de Jong P."/>
            <person name="Grimwood J."/>
            <person name="Chapman J.A."/>
            <person name="Shapiro H."/>
            <person name="Aerts A."/>
            <person name="Otillar R.P."/>
            <person name="Terry A.Y."/>
            <person name="Boore J.L."/>
            <person name="Grigoriev I.V."/>
            <person name="Lindberg D.R."/>
            <person name="Seaver E.C."/>
            <person name="Weisblat D.A."/>
            <person name="Putnam N.H."/>
            <person name="Rokhsar D.S."/>
        </authorList>
    </citation>
    <scope>NUCLEOTIDE SEQUENCE [LARGE SCALE GENOMIC DNA]</scope>
</reference>
<dbReference type="GO" id="GO:0005525">
    <property type="term" value="F:GTP binding"/>
    <property type="evidence" value="ECO:0007669"/>
    <property type="project" value="UniProtKB-KW"/>
</dbReference>
<evidence type="ECO:0000256" key="3">
    <source>
        <dbReference type="ARBA" id="ARBA00023134"/>
    </source>
</evidence>
<gene>
    <name evidence="5" type="ORF">LOTGIDRAFT_78945</name>
</gene>
<dbReference type="InterPro" id="IPR006703">
    <property type="entry name" value="G_AIG1"/>
</dbReference>
<dbReference type="STRING" id="225164.V4BQG6"/>
<sequence>IRVLLVGKCGSGKSSVGNQLIGSKVFTVSNTDGTQQSQLARRTLEDGRELVIVDTPGYYNIRLTEEETQKEIDRGMELLAPGPHCVIFVFSLSERVTGDDIKRIENFQSVFDMYLNKHVLVVFTGMDNLKDKGQTLDEYIQ</sequence>
<dbReference type="SUPFAM" id="SSF52540">
    <property type="entry name" value="P-loop containing nucleoside triphosphate hydrolases"/>
    <property type="match status" value="1"/>
</dbReference>
<feature type="domain" description="AIG1-type G" evidence="4">
    <location>
        <begin position="1"/>
        <end position="141"/>
    </location>
</feature>
<feature type="non-terminal residue" evidence="5">
    <location>
        <position position="141"/>
    </location>
</feature>
<evidence type="ECO:0000256" key="2">
    <source>
        <dbReference type="ARBA" id="ARBA00022741"/>
    </source>
</evidence>
<evidence type="ECO:0000313" key="5">
    <source>
        <dbReference type="EMBL" id="ESO91129.1"/>
    </source>
</evidence>
<comment type="similarity">
    <text evidence="1">Belongs to the TRAFAC class TrmE-Era-EngA-EngB-Septin-like GTPase superfamily. AIG1/Toc34/Toc159-like paraseptin GTPase family. IAN subfamily.</text>
</comment>
<proteinExistence type="inferred from homology"/>
<dbReference type="OrthoDB" id="10061751at2759"/>
<keyword evidence="2" id="KW-0547">Nucleotide-binding</keyword>
<name>V4BQG6_LOTGI</name>
<organism evidence="5 6">
    <name type="scientific">Lottia gigantea</name>
    <name type="common">Giant owl limpet</name>
    <dbReference type="NCBI Taxonomy" id="225164"/>
    <lineage>
        <taxon>Eukaryota</taxon>
        <taxon>Metazoa</taxon>
        <taxon>Spiralia</taxon>
        <taxon>Lophotrochozoa</taxon>
        <taxon>Mollusca</taxon>
        <taxon>Gastropoda</taxon>
        <taxon>Patellogastropoda</taxon>
        <taxon>Lottioidea</taxon>
        <taxon>Lottiidae</taxon>
        <taxon>Lottia</taxon>
    </lineage>
</organism>
<dbReference type="OMA" id="HTNCEIS"/>
<evidence type="ECO:0000259" key="4">
    <source>
        <dbReference type="PROSITE" id="PS51720"/>
    </source>
</evidence>
<dbReference type="PANTHER" id="PTHR10903">
    <property type="entry name" value="GTPASE, IMAP FAMILY MEMBER-RELATED"/>
    <property type="match status" value="1"/>
</dbReference>
<dbReference type="InterPro" id="IPR027417">
    <property type="entry name" value="P-loop_NTPase"/>
</dbReference>
<dbReference type="HOGENOM" id="CLU_010468_4_0_1"/>
<dbReference type="PROSITE" id="PS51720">
    <property type="entry name" value="G_AIG1"/>
    <property type="match status" value="1"/>
</dbReference>